<dbReference type="PANTHER" id="PTHR35330">
    <property type="entry name" value="SIROHEME BIOSYNTHESIS PROTEIN MET8"/>
    <property type="match status" value="1"/>
</dbReference>
<protein>
    <recommendedName>
        <fullName evidence="2">precorrin-2 dehydrogenase</fullName>
        <ecNumber evidence="2">1.3.1.76</ecNumber>
    </recommendedName>
</protein>
<sequence length="259" mass="27364">MNSLPLFHRIAGTRVVVVGDGEAAEAKRRLVERAGATCCTEAEAHHARLAFVALDDAREAAAAVARLKARGLLVNATDRPELCDFTVPSVLDREPVLVAVGTGGASAGLAKHVRLRLEALLPPSLGRLARALHAGRDRLRARFPDGGDRRRALDAALARGGPLDPMAESSSAQVEAWLDGAEIPAEAACMEIVLHSDDPDDLTLREARWLGQADTIVHDPGVPVAILDRARADAVRRPAGEPLPMGGQTVVLRRAKAAG</sequence>
<organism evidence="7 8">
    <name type="scientific">Pelagerythrobacter marinus</name>
    <dbReference type="NCBI Taxonomy" id="538382"/>
    <lineage>
        <taxon>Bacteria</taxon>
        <taxon>Pseudomonadati</taxon>
        <taxon>Pseudomonadota</taxon>
        <taxon>Alphaproteobacteria</taxon>
        <taxon>Sphingomonadales</taxon>
        <taxon>Erythrobacteraceae</taxon>
        <taxon>Pelagerythrobacter</taxon>
    </lineage>
</organism>
<evidence type="ECO:0000256" key="6">
    <source>
        <dbReference type="ARBA" id="ARBA00047561"/>
    </source>
</evidence>
<dbReference type="EMBL" id="WTYO01000001">
    <property type="protein sequence ID" value="MXO67733.1"/>
    <property type="molecule type" value="Genomic_DNA"/>
</dbReference>
<dbReference type="Proteomes" id="UP000444401">
    <property type="component" value="Unassembled WGS sequence"/>
</dbReference>
<dbReference type="RefSeq" id="WP_160732361.1">
    <property type="nucleotide sequence ID" value="NZ_WTYO01000001.1"/>
</dbReference>
<evidence type="ECO:0000313" key="7">
    <source>
        <dbReference type="EMBL" id="MXO67733.1"/>
    </source>
</evidence>
<reference evidence="7 8" key="1">
    <citation type="submission" date="2019-12" db="EMBL/GenBank/DDBJ databases">
        <title>Genomic-based taxomic classification of the family Erythrobacteraceae.</title>
        <authorList>
            <person name="Xu L."/>
        </authorList>
    </citation>
    <scope>NUCLEOTIDE SEQUENCE [LARGE SCALE GENOMIC DNA]</scope>
    <source>
        <strain evidence="7 8">H32</strain>
    </source>
</reference>
<comment type="caution">
    <text evidence="7">The sequence shown here is derived from an EMBL/GenBank/DDBJ whole genome shotgun (WGS) entry which is preliminary data.</text>
</comment>
<evidence type="ECO:0000256" key="2">
    <source>
        <dbReference type="ARBA" id="ARBA00012400"/>
    </source>
</evidence>
<dbReference type="SUPFAM" id="SSF75615">
    <property type="entry name" value="Siroheme synthase middle domains-like"/>
    <property type="match status" value="1"/>
</dbReference>
<comment type="catalytic activity">
    <reaction evidence="6">
        <text>precorrin-2 + NAD(+) = sirohydrochlorin + NADH + 2 H(+)</text>
        <dbReference type="Rhea" id="RHEA:15613"/>
        <dbReference type="ChEBI" id="CHEBI:15378"/>
        <dbReference type="ChEBI" id="CHEBI:57540"/>
        <dbReference type="ChEBI" id="CHEBI:57945"/>
        <dbReference type="ChEBI" id="CHEBI:58351"/>
        <dbReference type="ChEBI" id="CHEBI:58827"/>
        <dbReference type="EC" id="1.3.1.76"/>
    </reaction>
</comment>
<dbReference type="Pfam" id="PF13241">
    <property type="entry name" value="NAD_binding_7"/>
    <property type="match status" value="1"/>
</dbReference>
<dbReference type="PANTHER" id="PTHR35330:SF1">
    <property type="entry name" value="SIROHEME BIOSYNTHESIS PROTEIN MET8"/>
    <property type="match status" value="1"/>
</dbReference>
<evidence type="ECO:0000256" key="4">
    <source>
        <dbReference type="ARBA" id="ARBA00023027"/>
    </source>
</evidence>
<evidence type="ECO:0000256" key="5">
    <source>
        <dbReference type="ARBA" id="ARBA00023244"/>
    </source>
</evidence>
<comment type="pathway">
    <text evidence="1">Porphyrin-containing compound metabolism; siroheme biosynthesis; sirohydrochlorin from precorrin-2: step 1/1.</text>
</comment>
<dbReference type="EC" id="1.3.1.76" evidence="2"/>
<dbReference type="InterPro" id="IPR036291">
    <property type="entry name" value="NAD(P)-bd_dom_sf"/>
</dbReference>
<evidence type="ECO:0000256" key="1">
    <source>
        <dbReference type="ARBA" id="ARBA00005010"/>
    </source>
</evidence>
<dbReference type="NCBIfam" id="TIGR01470">
    <property type="entry name" value="cysG_Nterm"/>
    <property type="match status" value="1"/>
</dbReference>
<name>A0ABW9UUC7_9SPHN</name>
<evidence type="ECO:0000313" key="8">
    <source>
        <dbReference type="Proteomes" id="UP000444401"/>
    </source>
</evidence>
<dbReference type="Gene3D" id="3.30.160.110">
    <property type="entry name" value="Siroheme synthase, domain 2"/>
    <property type="match status" value="1"/>
</dbReference>
<keyword evidence="4" id="KW-0520">NAD</keyword>
<proteinExistence type="predicted"/>
<keyword evidence="3" id="KW-0560">Oxidoreductase</keyword>
<dbReference type="SUPFAM" id="SSF51735">
    <property type="entry name" value="NAD(P)-binding Rossmann-fold domains"/>
    <property type="match status" value="1"/>
</dbReference>
<keyword evidence="8" id="KW-1185">Reference proteome</keyword>
<accession>A0ABW9UUC7</accession>
<keyword evidence="5" id="KW-0627">Porphyrin biosynthesis</keyword>
<gene>
    <name evidence="7" type="ORF">GRI72_02655</name>
</gene>
<dbReference type="InterPro" id="IPR006367">
    <property type="entry name" value="Sirohaem_synthase_N"/>
</dbReference>
<dbReference type="InterPro" id="IPR028161">
    <property type="entry name" value="Met8-like"/>
</dbReference>
<dbReference type="Gene3D" id="3.40.50.720">
    <property type="entry name" value="NAD(P)-binding Rossmann-like Domain"/>
    <property type="match status" value="1"/>
</dbReference>
<evidence type="ECO:0000256" key="3">
    <source>
        <dbReference type="ARBA" id="ARBA00023002"/>
    </source>
</evidence>